<keyword evidence="3" id="KW-1185">Reference proteome</keyword>
<dbReference type="AlphaFoldDB" id="A0A8H7R0Y7"/>
<dbReference type="EMBL" id="JAEPRD010000067">
    <property type="protein sequence ID" value="KAG2201865.1"/>
    <property type="molecule type" value="Genomic_DNA"/>
</dbReference>
<dbReference type="OrthoDB" id="2275770at2759"/>
<comment type="caution">
    <text evidence="2">The sequence shown here is derived from an EMBL/GenBank/DDBJ whole genome shotgun (WGS) entry which is preliminary data.</text>
</comment>
<reference evidence="2" key="1">
    <citation type="submission" date="2020-12" db="EMBL/GenBank/DDBJ databases">
        <title>Metabolic potential, ecology and presence of endohyphal bacteria is reflected in genomic diversity of Mucoromycotina.</title>
        <authorList>
            <person name="Muszewska A."/>
            <person name="Okrasinska A."/>
            <person name="Steczkiewicz K."/>
            <person name="Drgas O."/>
            <person name="Orlowska M."/>
            <person name="Perlinska-Lenart U."/>
            <person name="Aleksandrzak-Piekarczyk T."/>
            <person name="Szatraj K."/>
            <person name="Zielenkiewicz U."/>
            <person name="Pilsyk S."/>
            <person name="Malc E."/>
            <person name="Mieczkowski P."/>
            <person name="Kruszewska J.S."/>
            <person name="Biernat P."/>
            <person name="Pawlowska J."/>
        </authorList>
    </citation>
    <scope>NUCLEOTIDE SEQUENCE</scope>
    <source>
        <strain evidence="2">WA0000017839</strain>
    </source>
</reference>
<accession>A0A8H7R0Y7</accession>
<feature type="region of interest" description="Disordered" evidence="1">
    <location>
        <begin position="178"/>
        <end position="205"/>
    </location>
</feature>
<feature type="compositionally biased region" description="Acidic residues" evidence="1">
    <location>
        <begin position="146"/>
        <end position="160"/>
    </location>
</feature>
<evidence type="ECO:0000313" key="3">
    <source>
        <dbReference type="Proteomes" id="UP000603453"/>
    </source>
</evidence>
<protein>
    <submittedName>
        <fullName evidence="2">Uncharacterized protein</fullName>
    </submittedName>
</protein>
<name>A0A8H7R0Y7_9FUNG</name>
<evidence type="ECO:0000313" key="2">
    <source>
        <dbReference type="EMBL" id="KAG2201865.1"/>
    </source>
</evidence>
<feature type="region of interest" description="Disordered" evidence="1">
    <location>
        <begin position="140"/>
        <end position="166"/>
    </location>
</feature>
<organism evidence="2 3">
    <name type="scientific">Mucor saturninus</name>
    <dbReference type="NCBI Taxonomy" id="64648"/>
    <lineage>
        <taxon>Eukaryota</taxon>
        <taxon>Fungi</taxon>
        <taxon>Fungi incertae sedis</taxon>
        <taxon>Mucoromycota</taxon>
        <taxon>Mucoromycotina</taxon>
        <taxon>Mucoromycetes</taxon>
        <taxon>Mucorales</taxon>
        <taxon>Mucorineae</taxon>
        <taxon>Mucoraceae</taxon>
        <taxon>Mucor</taxon>
    </lineage>
</organism>
<sequence length="276" mass="31607">MSNQVKSPHRSSVEDEEQPFTPCTRLSRLTVESLSNRDNRHKKSHLYQTPTNLMDRLSEASGKKLASATPHRNLVMFFGSDRISMNSKSKDSVISEDEDSDGDLFSSALYPLSSPDRPFTKKSIFDDEFIGSGPLEVSISRKQFSFDEDEEEKEEEEEDHYDPSSSWLSQLFYSTESDQSIKVEGVEEKEEDESENRQPRLWKGRIDQTTQALPLEGKHSSQARSPLQEILWEGELPANKKLLLASGKVQKMRYMRALSPTRLTQRRCKEPPKSID</sequence>
<dbReference type="Proteomes" id="UP000603453">
    <property type="component" value="Unassembled WGS sequence"/>
</dbReference>
<gene>
    <name evidence="2" type="ORF">INT47_004422</name>
</gene>
<proteinExistence type="predicted"/>
<feature type="region of interest" description="Disordered" evidence="1">
    <location>
        <begin position="1"/>
        <end position="47"/>
    </location>
</feature>
<evidence type="ECO:0000256" key="1">
    <source>
        <dbReference type="SAM" id="MobiDB-lite"/>
    </source>
</evidence>